<evidence type="ECO:0000313" key="1">
    <source>
        <dbReference type="EMBL" id="EGD81346.1"/>
    </source>
</evidence>
<dbReference type="KEGG" id="sre:PTSG_11377"/>
<organism evidence="2">
    <name type="scientific">Salpingoeca rosetta (strain ATCC 50818 / BSB-021)</name>
    <dbReference type="NCBI Taxonomy" id="946362"/>
    <lineage>
        <taxon>Eukaryota</taxon>
        <taxon>Choanoflagellata</taxon>
        <taxon>Craspedida</taxon>
        <taxon>Salpingoecidae</taxon>
        <taxon>Salpingoeca</taxon>
    </lineage>
</organism>
<dbReference type="EMBL" id="GL833003">
    <property type="protein sequence ID" value="EGD81346.1"/>
    <property type="molecule type" value="Genomic_DNA"/>
</dbReference>
<dbReference type="AlphaFoldDB" id="F2UT87"/>
<reference evidence="1" key="1">
    <citation type="submission" date="2009-08" db="EMBL/GenBank/DDBJ databases">
        <title>Annotation of Salpingoeca rosetta.</title>
        <authorList>
            <consortium name="The Broad Institute Genome Sequencing Platform"/>
            <person name="Russ C."/>
            <person name="Cuomo C."/>
            <person name="Burger G."/>
            <person name="Gray M.W."/>
            <person name="Holland P.W.H."/>
            <person name="King N."/>
            <person name="Lang F.B.F."/>
            <person name="Roger A.J."/>
            <person name="Ruiz-Trillo I."/>
            <person name="Young S.K."/>
            <person name="Zeng Q."/>
            <person name="Gargeya S."/>
            <person name="Alvarado L."/>
            <person name="Berlin A."/>
            <person name="Chapman S.B."/>
            <person name="Chen Z."/>
            <person name="Freedman E."/>
            <person name="Gellesch M."/>
            <person name="Goldberg J."/>
            <person name="Griggs A."/>
            <person name="Gujja S."/>
            <person name="Heilman E."/>
            <person name="Heiman D."/>
            <person name="Howarth C."/>
            <person name="Mehta T."/>
            <person name="Neiman D."/>
            <person name="Pearson M."/>
            <person name="Roberts A."/>
            <person name="Saif S."/>
            <person name="Shea T."/>
            <person name="Shenoy N."/>
            <person name="Sisk P."/>
            <person name="Stolte C."/>
            <person name="Sykes S."/>
            <person name="White J."/>
            <person name="Yandava C."/>
            <person name="Haas B."/>
            <person name="Nusbaum C."/>
            <person name="Birren B."/>
        </authorList>
    </citation>
    <scope>NUCLEOTIDE SEQUENCE [LARGE SCALE GENOMIC DNA]</scope>
    <source>
        <strain evidence="1">ATCC 50818</strain>
    </source>
</reference>
<dbReference type="GeneID" id="16068136"/>
<dbReference type="Proteomes" id="UP000007799">
    <property type="component" value="Unassembled WGS sequence"/>
</dbReference>
<proteinExistence type="predicted"/>
<gene>
    <name evidence="1" type="ORF">PTSG_11377</name>
</gene>
<accession>F2UT87</accession>
<keyword evidence="2" id="KW-1185">Reference proteome</keyword>
<dbReference type="InParanoid" id="F2UT87"/>
<evidence type="ECO:0000313" key="2">
    <source>
        <dbReference type="Proteomes" id="UP000007799"/>
    </source>
</evidence>
<protein>
    <submittedName>
        <fullName evidence="1">Uncharacterized protein</fullName>
    </submittedName>
</protein>
<dbReference type="RefSeq" id="XP_004987613.1">
    <property type="nucleotide sequence ID" value="XM_004987556.1"/>
</dbReference>
<sequence length="173" mass="20078">MLGAVEWALVADHLLNGGAWTIGVSPEKRDQLRDVLNLMLTCRSLYHNLPWAMPKWRAARGFLCRFVPHWLDTFQQDGADADAAAAAAASQWLLNRFLVYSWLGFTWESTCPFIIKLRQGEARHNLKHPLRADFQRYVRINFDSLEQLQSWLDDGELRETVKMKMEEEEEEDG</sequence>
<name>F2UT87_SALR5</name>